<gene>
    <name evidence="2" type="ORF">CARN6_1490</name>
</gene>
<feature type="region of interest" description="Disordered" evidence="1">
    <location>
        <begin position="310"/>
        <end position="332"/>
    </location>
</feature>
<proteinExistence type="predicted"/>
<feature type="region of interest" description="Disordered" evidence="1">
    <location>
        <begin position="1"/>
        <end position="25"/>
    </location>
</feature>
<dbReference type="EMBL" id="CABQ01000180">
    <property type="protein sequence ID" value="CBI08061.1"/>
    <property type="molecule type" value="Genomic_DNA"/>
</dbReference>
<dbReference type="AlphaFoldDB" id="E6QLE1"/>
<evidence type="ECO:0000256" key="1">
    <source>
        <dbReference type="SAM" id="MobiDB-lite"/>
    </source>
</evidence>
<comment type="caution">
    <text evidence="2">The sequence shown here is derived from an EMBL/GenBank/DDBJ whole genome shotgun (WGS) entry which is preliminary data.</text>
</comment>
<reference evidence="2" key="1">
    <citation type="submission" date="2009-10" db="EMBL/GenBank/DDBJ databases">
        <title>Diversity of trophic interactions inside an arsenic-rich microbial ecosystem.</title>
        <authorList>
            <person name="Bertin P.N."/>
            <person name="Heinrich-Salmeron A."/>
            <person name="Pelletier E."/>
            <person name="Goulhen-Chollet F."/>
            <person name="Arsene-Ploetze F."/>
            <person name="Gallien S."/>
            <person name="Calteau A."/>
            <person name="Vallenet D."/>
            <person name="Casiot C."/>
            <person name="Chane-Woon-Ming B."/>
            <person name="Giloteaux L."/>
            <person name="Barakat M."/>
            <person name="Bonnefoy V."/>
            <person name="Bruneel O."/>
            <person name="Chandler M."/>
            <person name="Cleiss J."/>
            <person name="Duran R."/>
            <person name="Elbaz-Poulichet F."/>
            <person name="Fonknechten N."/>
            <person name="Lauga B."/>
            <person name="Mornico D."/>
            <person name="Ortet P."/>
            <person name="Schaeffer C."/>
            <person name="Siguier P."/>
            <person name="Alexander Thil Smith A."/>
            <person name="Van Dorsselaer A."/>
            <person name="Weissenbach J."/>
            <person name="Medigue C."/>
            <person name="Le Paslier D."/>
        </authorList>
    </citation>
    <scope>NUCLEOTIDE SEQUENCE</scope>
</reference>
<sequence>MAGNGDFAEDGADGGGSGAGRVRERAEIGRNVGKAGADIGVPECDEDGSGIGGGEDASEKLLWAGIETSGAGCLALNDASGAGEGFGEDEDARGVGDGVKNLRSERIDVVGIGKETCGVGRALVERLQELLAPFGEAGVVGEDNRYRGDGSCLGSSCKRELMGSVANKSDGAVGDLLREIETVGLSDEFRHLIERDEAFAVETQRCLEAEDFEHAPVDALTGYQARLDGVEQAVVGTVEVGGDDDHVVAGENGLDGFGGGDLSLVAGKDLGERAHVERVGDHEAVEAKLLLEQVGDDAVRDAGRTVRVGFDGGNGEVTDHDRVHPGGNCGAEGREFERVKPVERSIDAGESEVGVGVGIAVAGEVFGGGEQARGVSARDVGRDHGADQGWISTEGAGVDDWIGGVGVDVGDGKPVPVDADGAGFEGGDAPELAGKLRVASRAEGHGCGEGRCAVQAHGQPALEVSSEEQRIF</sequence>
<evidence type="ECO:0000313" key="2">
    <source>
        <dbReference type="EMBL" id="CBI08061.1"/>
    </source>
</evidence>
<name>E6QLE1_9ZZZZ</name>
<accession>E6QLE1</accession>
<protein>
    <submittedName>
        <fullName evidence="2">Uncharacterized protein</fullName>
    </submittedName>
</protein>
<organism evidence="2">
    <name type="scientific">mine drainage metagenome</name>
    <dbReference type="NCBI Taxonomy" id="410659"/>
    <lineage>
        <taxon>unclassified sequences</taxon>
        <taxon>metagenomes</taxon>
        <taxon>ecological metagenomes</taxon>
    </lineage>
</organism>